<proteinExistence type="predicted"/>
<evidence type="ECO:0000313" key="1">
    <source>
        <dbReference type="EMBL" id="KAJ5214320.1"/>
    </source>
</evidence>
<name>A0A9W9N6X3_9EURO</name>
<comment type="caution">
    <text evidence="1">The sequence shown here is derived from an EMBL/GenBank/DDBJ whole genome shotgun (WGS) entry which is preliminary data.</text>
</comment>
<dbReference type="EMBL" id="JAPQKQ010000001">
    <property type="protein sequence ID" value="KAJ5214320.1"/>
    <property type="molecule type" value="Genomic_DNA"/>
</dbReference>
<dbReference type="Proteomes" id="UP001150942">
    <property type="component" value="Unassembled WGS sequence"/>
</dbReference>
<reference evidence="1" key="2">
    <citation type="journal article" date="2023" name="IMA Fungus">
        <title>Comparative genomic study of the Penicillium genus elucidates a diverse pangenome and 15 lateral gene transfer events.</title>
        <authorList>
            <person name="Petersen C."/>
            <person name="Sorensen T."/>
            <person name="Nielsen M.R."/>
            <person name="Sondergaard T.E."/>
            <person name="Sorensen J.L."/>
            <person name="Fitzpatrick D.A."/>
            <person name="Frisvad J.C."/>
            <person name="Nielsen K.L."/>
        </authorList>
    </citation>
    <scope>NUCLEOTIDE SEQUENCE</scope>
    <source>
        <strain evidence="1">IBT 20477</strain>
    </source>
</reference>
<protein>
    <submittedName>
        <fullName evidence="1">Uncharacterized protein</fullName>
    </submittedName>
</protein>
<keyword evidence="2" id="KW-1185">Reference proteome</keyword>
<sequence>MIGPREALCSKGTFVLFGGHEGSSNTFIPDIPHNVLKEPESEIMAALSFQCLCVASAARAWERIESMVDVSFDVIIAASAQTIQLSQQSQKCQLHSQSSAAEAYNIFIHIYGRLVPFLERAITTYATNLQPPSTTSTFQRTGQRNLTSPLDDQVLGSAFRDFNTHRSLQEQRSPAAVVCRPSKMTLGQYEMDEQQSQYLALDVICRTLRNLVIVLQEMGGGENAEIRQVDARLLTILVQVRRLLENTSATLSILES</sequence>
<evidence type="ECO:0000313" key="2">
    <source>
        <dbReference type="Proteomes" id="UP001150942"/>
    </source>
</evidence>
<reference evidence="1" key="1">
    <citation type="submission" date="2022-11" db="EMBL/GenBank/DDBJ databases">
        <authorList>
            <person name="Petersen C."/>
        </authorList>
    </citation>
    <scope>NUCLEOTIDE SEQUENCE</scope>
    <source>
        <strain evidence="1">IBT 20477</strain>
    </source>
</reference>
<dbReference type="OrthoDB" id="4411668at2759"/>
<organism evidence="1 2">
    <name type="scientific">Penicillium cf. viridicatum</name>
    <dbReference type="NCBI Taxonomy" id="2972119"/>
    <lineage>
        <taxon>Eukaryota</taxon>
        <taxon>Fungi</taxon>
        <taxon>Dikarya</taxon>
        <taxon>Ascomycota</taxon>
        <taxon>Pezizomycotina</taxon>
        <taxon>Eurotiomycetes</taxon>
        <taxon>Eurotiomycetidae</taxon>
        <taxon>Eurotiales</taxon>
        <taxon>Aspergillaceae</taxon>
        <taxon>Penicillium</taxon>
    </lineage>
</organism>
<accession>A0A9W9N6X3</accession>
<dbReference type="AlphaFoldDB" id="A0A9W9N6X3"/>
<gene>
    <name evidence="1" type="ORF">N7449_001489</name>
</gene>